<evidence type="ECO:0000313" key="8">
    <source>
        <dbReference type="Proteomes" id="UP000576082"/>
    </source>
</evidence>
<dbReference type="SUPFAM" id="SSF111369">
    <property type="entry name" value="HlyD-like secretion proteins"/>
    <property type="match status" value="1"/>
</dbReference>
<dbReference type="InterPro" id="IPR058625">
    <property type="entry name" value="MdtA-like_BSH"/>
</dbReference>
<dbReference type="Gene3D" id="1.10.287.470">
    <property type="entry name" value="Helix hairpin bin"/>
    <property type="match status" value="1"/>
</dbReference>
<name>A0A7X9RRZ8_9BACT</name>
<dbReference type="InterPro" id="IPR058627">
    <property type="entry name" value="MdtA-like_C"/>
</dbReference>
<evidence type="ECO:0000313" key="7">
    <source>
        <dbReference type="EMBL" id="NME66436.1"/>
    </source>
</evidence>
<dbReference type="Pfam" id="PF25876">
    <property type="entry name" value="HH_MFP_RND"/>
    <property type="match status" value="1"/>
</dbReference>
<proteinExistence type="inferred from homology"/>
<dbReference type="Pfam" id="PF25967">
    <property type="entry name" value="RND-MFP_C"/>
    <property type="match status" value="1"/>
</dbReference>
<evidence type="ECO:0000259" key="4">
    <source>
        <dbReference type="Pfam" id="PF25917"/>
    </source>
</evidence>
<dbReference type="GO" id="GO:0022857">
    <property type="term" value="F:transmembrane transporter activity"/>
    <property type="evidence" value="ECO:0007669"/>
    <property type="project" value="InterPro"/>
</dbReference>
<dbReference type="Gene3D" id="2.40.30.170">
    <property type="match status" value="1"/>
</dbReference>
<feature type="domain" description="Multidrug resistance protein MdtA-like barrel-sandwich hybrid" evidence="4">
    <location>
        <begin position="68"/>
        <end position="197"/>
    </location>
</feature>
<dbReference type="Gene3D" id="2.40.420.20">
    <property type="match status" value="1"/>
</dbReference>
<accession>A0A7X9RRZ8</accession>
<comment type="similarity">
    <text evidence="2">Belongs to the membrane fusion protein (MFP) (TC 8.A.1) family.</text>
</comment>
<feature type="domain" description="Multidrug resistance protein MdtA-like alpha-helical hairpin" evidence="3">
    <location>
        <begin position="109"/>
        <end position="175"/>
    </location>
</feature>
<dbReference type="NCBIfam" id="TIGR01730">
    <property type="entry name" value="RND_mfp"/>
    <property type="match status" value="1"/>
</dbReference>
<dbReference type="AlphaFoldDB" id="A0A7X9RRZ8"/>
<dbReference type="Pfam" id="PF25944">
    <property type="entry name" value="Beta-barrel_RND"/>
    <property type="match status" value="1"/>
</dbReference>
<sequence length="395" mass="43765">MTFNFLNATSKLITLAFTINLLCGCGKSSEQQQTQLPQLEIPITEVTIQDVPLTKEFVGQVYGTKDIPIRSRVEGYLEGIYFKEGSEVKKGQLLYKVDPKQYAANVAMREGQLAEAKVTLIRASNDLERIQPLAEQNAVSKSDLDAALAEKGASESMVVAAEANLRMAQIELGYTRITSPISGIIGKTEAKVGEFVGKDPNPVILNTVSRIDSVNVRFFINENDYLRLARYAVAQEKSGKKSEDDGKPKNNLDLIFSDNTVYKHKGHFDFIDRSVDANTGAILIQATFPNVDGLIRPGQFAKVRSIIDIVPNGILVPQRAVMEFQGRYSVYVVDQAGKVSQRSIELARHAYKDYFLVKSGLKKGEKIVLEGLQKVQEGATIKYKVVQFESQYEGV</sequence>
<protein>
    <submittedName>
        <fullName evidence="7">Efflux RND transporter periplasmic adaptor subunit</fullName>
    </submittedName>
</protein>
<comment type="caution">
    <text evidence="7">The sequence shown here is derived from an EMBL/GenBank/DDBJ whole genome shotgun (WGS) entry which is preliminary data.</text>
</comment>
<feature type="domain" description="Multidrug resistance protein MdtA-like C-terminal permuted SH3" evidence="6">
    <location>
        <begin position="312"/>
        <end position="374"/>
    </location>
</feature>
<dbReference type="GO" id="GO:0046677">
    <property type="term" value="P:response to antibiotic"/>
    <property type="evidence" value="ECO:0007669"/>
    <property type="project" value="TreeGrafter"/>
</dbReference>
<gene>
    <name evidence="7" type="ORF">HHU12_00540</name>
</gene>
<organism evidence="7 8">
    <name type="scientific">Flammeovirga aprica JL-4</name>
    <dbReference type="NCBI Taxonomy" id="694437"/>
    <lineage>
        <taxon>Bacteria</taxon>
        <taxon>Pseudomonadati</taxon>
        <taxon>Bacteroidota</taxon>
        <taxon>Cytophagia</taxon>
        <taxon>Cytophagales</taxon>
        <taxon>Flammeovirgaceae</taxon>
        <taxon>Flammeovirga</taxon>
    </lineage>
</organism>
<evidence type="ECO:0000256" key="1">
    <source>
        <dbReference type="ARBA" id="ARBA00004196"/>
    </source>
</evidence>
<dbReference type="Pfam" id="PF25917">
    <property type="entry name" value="BSH_RND"/>
    <property type="match status" value="1"/>
</dbReference>
<dbReference type="Gene3D" id="2.40.50.100">
    <property type="match status" value="1"/>
</dbReference>
<evidence type="ECO:0000259" key="6">
    <source>
        <dbReference type="Pfam" id="PF25967"/>
    </source>
</evidence>
<dbReference type="PANTHER" id="PTHR30158">
    <property type="entry name" value="ACRA/E-RELATED COMPONENT OF DRUG EFFLUX TRANSPORTER"/>
    <property type="match status" value="1"/>
</dbReference>
<dbReference type="GO" id="GO:0005886">
    <property type="term" value="C:plasma membrane"/>
    <property type="evidence" value="ECO:0007669"/>
    <property type="project" value="TreeGrafter"/>
</dbReference>
<evidence type="ECO:0000256" key="2">
    <source>
        <dbReference type="ARBA" id="ARBA00009477"/>
    </source>
</evidence>
<dbReference type="EMBL" id="JABANE010000001">
    <property type="protein sequence ID" value="NME66436.1"/>
    <property type="molecule type" value="Genomic_DNA"/>
</dbReference>
<comment type="subcellular location">
    <subcellularLocation>
        <location evidence="1">Cell envelope</location>
    </subcellularLocation>
</comment>
<dbReference type="InterPro" id="IPR058626">
    <property type="entry name" value="MdtA-like_b-barrel"/>
</dbReference>
<feature type="domain" description="Multidrug resistance protein MdtA-like beta-barrel" evidence="5">
    <location>
        <begin position="214"/>
        <end position="304"/>
    </location>
</feature>
<dbReference type="InterPro" id="IPR058624">
    <property type="entry name" value="MdtA-like_HH"/>
</dbReference>
<keyword evidence="8" id="KW-1185">Reference proteome</keyword>
<dbReference type="RefSeq" id="WP_169654189.1">
    <property type="nucleotide sequence ID" value="NZ_JABANE010000001.1"/>
</dbReference>
<evidence type="ECO:0000259" key="5">
    <source>
        <dbReference type="Pfam" id="PF25944"/>
    </source>
</evidence>
<dbReference type="Proteomes" id="UP000576082">
    <property type="component" value="Unassembled WGS sequence"/>
</dbReference>
<reference evidence="7 8" key="1">
    <citation type="submission" date="2020-04" db="EMBL/GenBank/DDBJ databases">
        <title>Flammeovirga sp. SR4, a novel species isolated from seawater.</title>
        <authorList>
            <person name="Wang X."/>
        </authorList>
    </citation>
    <scope>NUCLEOTIDE SEQUENCE [LARGE SCALE GENOMIC DNA]</scope>
    <source>
        <strain evidence="7 8">ATCC 23126</strain>
    </source>
</reference>
<evidence type="ECO:0000259" key="3">
    <source>
        <dbReference type="Pfam" id="PF25876"/>
    </source>
</evidence>
<dbReference type="InterPro" id="IPR006143">
    <property type="entry name" value="RND_pump_MFP"/>
</dbReference>